<proteinExistence type="predicted"/>
<reference evidence="1 2" key="1">
    <citation type="submission" date="2017-09" db="EMBL/GenBank/DDBJ databases">
        <authorList>
            <person name="Haney C."/>
            <person name="Melnyk R."/>
        </authorList>
    </citation>
    <scope>NUCLEOTIDE SEQUENCE [LARGE SCALE GENOMIC DNA]</scope>
    <source>
        <strain evidence="1 2">CH229</strain>
    </source>
</reference>
<dbReference type="RefSeq" id="WP_096796169.1">
    <property type="nucleotide sequence ID" value="NZ_NXHE01000014.1"/>
</dbReference>
<evidence type="ECO:0000313" key="1">
    <source>
        <dbReference type="EMBL" id="PCM49097.1"/>
    </source>
</evidence>
<dbReference type="Proteomes" id="UP000218643">
    <property type="component" value="Unassembled WGS sequence"/>
</dbReference>
<sequence>MAKSNAQLQKDKRAKEKALFDRIGAEKRSLIVSKALDDALLILGERRSFEEWQETMSTLIINLAAAPAVDAERFASMSRPELVIKEKWSRQLEAVAATGIESISE</sequence>
<gene>
    <name evidence="1" type="ORF">CP335_13550</name>
</gene>
<dbReference type="AlphaFoldDB" id="A0A854XDG7"/>
<name>A0A854XDG7_PSEFL</name>
<dbReference type="EMBL" id="NXHE01000014">
    <property type="protein sequence ID" value="PCM49097.1"/>
    <property type="molecule type" value="Genomic_DNA"/>
</dbReference>
<reference evidence="1 2" key="2">
    <citation type="submission" date="2017-10" db="EMBL/GenBank/DDBJ databases">
        <title>Rhizosphere-associated Pseudomonas modulate jasmonic acid/salicylic acid antagonism to induce systemic resistance to herbivores at the cost of susceptibility to pathogens.</title>
        <authorList>
            <person name="Haney C.H."/>
            <person name="Wiesmann C.L."/>
            <person name="Shapiro L.R."/>
            <person name="O'Sullivan L.R."/>
            <person name="Khorasani S."/>
            <person name="Melnyk R.A."/>
            <person name="Xiao L."/>
            <person name="Bush J."/>
            <person name="Carrillo J."/>
            <person name="Pierce N.E."/>
            <person name="Ausubel F.M."/>
        </authorList>
    </citation>
    <scope>NUCLEOTIDE SEQUENCE [LARGE SCALE GENOMIC DNA]</scope>
    <source>
        <strain evidence="1 2">CH229</strain>
    </source>
</reference>
<accession>A0A854XDG7</accession>
<comment type="caution">
    <text evidence="1">The sequence shown here is derived from an EMBL/GenBank/DDBJ whole genome shotgun (WGS) entry which is preliminary data.</text>
</comment>
<protein>
    <submittedName>
        <fullName evidence="1">Uncharacterized protein</fullName>
    </submittedName>
</protein>
<evidence type="ECO:0000313" key="2">
    <source>
        <dbReference type="Proteomes" id="UP000218643"/>
    </source>
</evidence>
<organism evidence="1 2">
    <name type="scientific">Pseudomonas fluorescens</name>
    <dbReference type="NCBI Taxonomy" id="294"/>
    <lineage>
        <taxon>Bacteria</taxon>
        <taxon>Pseudomonadati</taxon>
        <taxon>Pseudomonadota</taxon>
        <taxon>Gammaproteobacteria</taxon>
        <taxon>Pseudomonadales</taxon>
        <taxon>Pseudomonadaceae</taxon>
        <taxon>Pseudomonas</taxon>
    </lineage>
</organism>